<feature type="transmembrane region" description="Helical" evidence="1">
    <location>
        <begin position="168"/>
        <end position="188"/>
    </location>
</feature>
<feature type="transmembrane region" description="Helical" evidence="1">
    <location>
        <begin position="256"/>
        <end position="281"/>
    </location>
</feature>
<keyword evidence="1" id="KW-0472">Membrane</keyword>
<protein>
    <recommendedName>
        <fullName evidence="4">DUF2868 domain-containing protein</fullName>
    </recommendedName>
</protein>
<feature type="transmembrane region" description="Helical" evidence="1">
    <location>
        <begin position="227"/>
        <end position="244"/>
    </location>
</feature>
<keyword evidence="1" id="KW-0812">Transmembrane</keyword>
<feature type="transmembrane region" description="Helical" evidence="1">
    <location>
        <begin position="60"/>
        <end position="82"/>
    </location>
</feature>
<reference evidence="2 3" key="1">
    <citation type="journal article" date="2023" name="Int. J. Syst. Evol. Microbiol.">
        <title>Methylocystis iwaonis sp. nov., a type II methane-oxidizing bacterium from surface soil of a rice paddy field in Japan, and emended description of the genus Methylocystis (ex Whittenbury et al. 1970) Bowman et al. 1993.</title>
        <authorList>
            <person name="Kaise H."/>
            <person name="Sawadogo J.B."/>
            <person name="Alam M.S."/>
            <person name="Ueno C."/>
            <person name="Dianou D."/>
            <person name="Shinjo R."/>
            <person name="Asakawa S."/>
        </authorList>
    </citation>
    <scope>NUCLEOTIDE SEQUENCE [LARGE SCALE GENOMIC DNA]</scope>
    <source>
        <strain evidence="2 3">SS37A-Re</strain>
    </source>
</reference>
<proteinExistence type="predicted"/>
<evidence type="ECO:0008006" key="4">
    <source>
        <dbReference type="Google" id="ProtNLM"/>
    </source>
</evidence>
<feature type="transmembrane region" description="Helical" evidence="1">
    <location>
        <begin position="126"/>
        <end position="148"/>
    </location>
</feature>
<evidence type="ECO:0000256" key="1">
    <source>
        <dbReference type="SAM" id="Phobius"/>
    </source>
</evidence>
<gene>
    <name evidence="2" type="ORF">SS37A_06110</name>
</gene>
<dbReference type="Proteomes" id="UP001317629">
    <property type="component" value="Chromosome"/>
</dbReference>
<evidence type="ECO:0000313" key="3">
    <source>
        <dbReference type="Proteomes" id="UP001317629"/>
    </source>
</evidence>
<keyword evidence="3" id="KW-1185">Reference proteome</keyword>
<feature type="transmembrane region" description="Helical" evidence="1">
    <location>
        <begin position="33"/>
        <end position="54"/>
    </location>
</feature>
<dbReference type="EMBL" id="AP027142">
    <property type="protein sequence ID" value="BDV33082.1"/>
    <property type="molecule type" value="Genomic_DNA"/>
</dbReference>
<keyword evidence="1" id="KW-1133">Transmembrane helix</keyword>
<organism evidence="2 3">
    <name type="scientific">Methylocystis iwaonis</name>
    <dbReference type="NCBI Taxonomy" id="2885079"/>
    <lineage>
        <taxon>Bacteria</taxon>
        <taxon>Pseudomonadati</taxon>
        <taxon>Pseudomonadota</taxon>
        <taxon>Alphaproteobacteria</taxon>
        <taxon>Hyphomicrobiales</taxon>
        <taxon>Methylocystaceae</taxon>
        <taxon>Methylocystis</taxon>
    </lineage>
</organism>
<feature type="transmembrane region" description="Helical" evidence="1">
    <location>
        <begin position="351"/>
        <end position="369"/>
    </location>
</feature>
<sequence>MEGYGTFENFSLFGGPLHRLAGRLGLVHKGRSAFALGLALGLLSWSILFALALIEGVGSKFYSLSVIAAHVRLLFVIPLLFLCESLLDVRLRAFVSLIVRSGVVPNNALPELETEIARTNRWRDHWLPEAICLLATVLLTVVAAQMRLSGRTTGSELGYAISEFRLAGLWYWMVCLPLVRFLLFRWLWRIALWWCFLWRLAKLKLHLAPAHPDGAGGLGYLEVAQTYFFPLVLAISALMSASFAEEISSGISVFEAIYPALAITLILDLVLVLFPPCFFAFKLRVCQERGLSDYSVLAARYVNDFDRKWLSAPGSQAEPLLGTADLQSLADLSNSVAILRNMRLVPVSTRLVITVMVAALLPMVPLFLFKYPVAELVQKIVSKLAGL</sequence>
<accession>A0ABN6VCZ5</accession>
<dbReference type="RefSeq" id="WP_281930386.1">
    <property type="nucleotide sequence ID" value="NZ_AP027142.1"/>
</dbReference>
<name>A0ABN6VCZ5_9HYPH</name>
<evidence type="ECO:0000313" key="2">
    <source>
        <dbReference type="EMBL" id="BDV33082.1"/>
    </source>
</evidence>